<reference evidence="1 2" key="1">
    <citation type="submission" date="2017-01" db="EMBL/GenBank/DDBJ databases">
        <authorList>
            <consortium name="Urmite Genomes"/>
        </authorList>
    </citation>
    <scope>NUCLEOTIDE SEQUENCE [LARGE SCALE GENOMIC DNA]</scope>
    <source>
        <strain evidence="1 2">AB308</strain>
    </source>
</reference>
<evidence type="ECO:0000313" key="2">
    <source>
        <dbReference type="Proteomes" id="UP000241595"/>
    </source>
</evidence>
<name>A0A2U3NEP4_9MYCO</name>
<dbReference type="EMBL" id="FTRV01000015">
    <property type="protein sequence ID" value="SPM29953.1"/>
    <property type="molecule type" value="Genomic_DNA"/>
</dbReference>
<dbReference type="RefSeq" id="WP_077100728.1">
    <property type="nucleotide sequence ID" value="NZ_LT717701.1"/>
</dbReference>
<proteinExistence type="predicted"/>
<gene>
    <name evidence="1" type="ORF">MTAB308_3451</name>
</gene>
<dbReference type="STRING" id="1841859.GCA_900157385_03453"/>
<dbReference type="Proteomes" id="UP000241595">
    <property type="component" value="Unassembled WGS sequence"/>
</dbReference>
<protein>
    <submittedName>
        <fullName evidence="1">Uncharacterized protein</fullName>
    </submittedName>
</protein>
<keyword evidence="2" id="KW-1185">Reference proteome</keyword>
<organism evidence="1 2">
    <name type="scientific">Mycobacterium terramassiliense</name>
    <dbReference type="NCBI Taxonomy" id="1841859"/>
    <lineage>
        <taxon>Bacteria</taxon>
        <taxon>Bacillati</taxon>
        <taxon>Actinomycetota</taxon>
        <taxon>Actinomycetes</taxon>
        <taxon>Mycobacteriales</taxon>
        <taxon>Mycobacteriaceae</taxon>
        <taxon>Mycobacterium</taxon>
    </lineage>
</organism>
<accession>A0A2U3NEP4</accession>
<sequence length="61" mass="6865">MAHSDAAQKRWTEATAAQRLMIGMSDRPGQFRQDPMMALINQAHRATQSSHDGIDYMSTPF</sequence>
<dbReference type="AlphaFoldDB" id="A0A2U3NEP4"/>
<evidence type="ECO:0000313" key="1">
    <source>
        <dbReference type="EMBL" id="SPM29953.1"/>
    </source>
</evidence>